<name>A0ABV9LQU1_9ACTN</name>
<keyword evidence="7" id="KW-0282">Flagellum</keyword>
<dbReference type="InterPro" id="IPR001029">
    <property type="entry name" value="Flagellin_N"/>
</dbReference>
<dbReference type="Gene3D" id="1.20.1330.10">
    <property type="entry name" value="f41 fragment of flagellin, N-terminal domain"/>
    <property type="match status" value="1"/>
</dbReference>
<comment type="function">
    <text evidence="4">Flagellin is the subunit protein which polymerizes to form the filaments of bacterial flagella.</text>
</comment>
<dbReference type="Proteomes" id="UP001596025">
    <property type="component" value="Unassembled WGS sequence"/>
</dbReference>
<keyword evidence="7" id="KW-0966">Cell projection</keyword>
<evidence type="ECO:0000256" key="3">
    <source>
        <dbReference type="ARBA" id="ARBA00023143"/>
    </source>
</evidence>
<comment type="similarity">
    <text evidence="1 4">Belongs to the bacterial flagellin family.</text>
</comment>
<evidence type="ECO:0000313" key="8">
    <source>
        <dbReference type="Proteomes" id="UP001596025"/>
    </source>
</evidence>
<feature type="domain" description="Flagellin C-terminal" evidence="6">
    <location>
        <begin position="190"/>
        <end position="275"/>
    </location>
</feature>
<comment type="subcellular location">
    <subcellularLocation>
        <location evidence="4">Secreted</location>
    </subcellularLocation>
    <subcellularLocation>
        <location evidence="4">Bacterial flagellum</location>
    </subcellularLocation>
</comment>
<dbReference type="InterPro" id="IPR042187">
    <property type="entry name" value="Flagellin_C_sub2"/>
</dbReference>
<keyword evidence="7" id="KW-0969">Cilium</keyword>
<evidence type="ECO:0000256" key="4">
    <source>
        <dbReference type="RuleBase" id="RU362073"/>
    </source>
</evidence>
<evidence type="ECO:0000259" key="6">
    <source>
        <dbReference type="Pfam" id="PF00700"/>
    </source>
</evidence>
<dbReference type="Pfam" id="PF00669">
    <property type="entry name" value="Flagellin_N"/>
    <property type="match status" value="1"/>
</dbReference>
<organism evidence="7 8">
    <name type="scientific">Geodermatophilus arenarius</name>
    <dbReference type="NCBI Taxonomy" id="1137990"/>
    <lineage>
        <taxon>Bacteria</taxon>
        <taxon>Bacillati</taxon>
        <taxon>Actinomycetota</taxon>
        <taxon>Actinomycetes</taxon>
        <taxon>Geodermatophilales</taxon>
        <taxon>Geodermatophilaceae</taxon>
        <taxon>Geodermatophilus</taxon>
    </lineage>
</organism>
<evidence type="ECO:0000256" key="1">
    <source>
        <dbReference type="ARBA" id="ARBA00005709"/>
    </source>
</evidence>
<dbReference type="InterPro" id="IPR001492">
    <property type="entry name" value="Flagellin"/>
</dbReference>
<dbReference type="RefSeq" id="WP_387993880.1">
    <property type="nucleotide sequence ID" value="NZ_JBHSGR010000033.1"/>
</dbReference>
<dbReference type="Pfam" id="PF00700">
    <property type="entry name" value="Flagellin_C"/>
    <property type="match status" value="1"/>
</dbReference>
<keyword evidence="3 4" id="KW-0975">Bacterial flagellum</keyword>
<dbReference type="Gene3D" id="6.10.10.10">
    <property type="entry name" value="Flagellar export chaperone, C-terminal domain"/>
    <property type="match status" value="1"/>
</dbReference>
<dbReference type="InterPro" id="IPR046358">
    <property type="entry name" value="Flagellin_C"/>
</dbReference>
<protein>
    <recommendedName>
        <fullName evidence="2 4">Flagellin</fullName>
    </recommendedName>
</protein>
<reference evidence="8" key="1">
    <citation type="journal article" date="2019" name="Int. J. Syst. Evol. Microbiol.">
        <title>The Global Catalogue of Microorganisms (GCM) 10K type strain sequencing project: providing services to taxonomists for standard genome sequencing and annotation.</title>
        <authorList>
            <consortium name="The Broad Institute Genomics Platform"/>
            <consortium name="The Broad Institute Genome Sequencing Center for Infectious Disease"/>
            <person name="Wu L."/>
            <person name="Ma J."/>
        </authorList>
    </citation>
    <scope>NUCLEOTIDE SEQUENCE [LARGE SCALE GENOMIC DNA]</scope>
    <source>
        <strain evidence="8">CCUG 62763</strain>
    </source>
</reference>
<keyword evidence="8" id="KW-1185">Reference proteome</keyword>
<evidence type="ECO:0000259" key="5">
    <source>
        <dbReference type="Pfam" id="PF00669"/>
    </source>
</evidence>
<evidence type="ECO:0000313" key="7">
    <source>
        <dbReference type="EMBL" id="MFC4695995.1"/>
    </source>
</evidence>
<evidence type="ECO:0000256" key="2">
    <source>
        <dbReference type="ARBA" id="ARBA00020110"/>
    </source>
</evidence>
<dbReference type="SUPFAM" id="SSF64518">
    <property type="entry name" value="Phase 1 flagellin"/>
    <property type="match status" value="1"/>
</dbReference>
<proteinExistence type="inferred from homology"/>
<dbReference type="EMBL" id="JBHSGR010000033">
    <property type="protein sequence ID" value="MFC4695995.1"/>
    <property type="molecule type" value="Genomic_DNA"/>
</dbReference>
<keyword evidence="4" id="KW-0964">Secreted</keyword>
<feature type="domain" description="Flagellin N-terminal" evidence="5">
    <location>
        <begin position="5"/>
        <end position="141"/>
    </location>
</feature>
<accession>A0ABV9LQU1</accession>
<comment type="caution">
    <text evidence="7">The sequence shown here is derived from an EMBL/GenBank/DDBJ whole genome shotgun (WGS) entry which is preliminary data.</text>
</comment>
<sequence>MGLSVNTNIAAINAYRNLTVTDGQMGKSLEKLSSGYRINRAADDAAGLAISEGLRSQIGGLKVAVRNTQDGISVVQTAEGALTEVHSILQRMRDLAVQAGNDSNNEKARAAIGTEVTKLTEELNRIAGATNFNGTKLLDGSASSLKFQVGADGDTNSQITINLSGADVDAVATALSAVSLSSASGAQSAITAINAQIESISTARAELGAYQNRFEHTVNNLNATMENLTASESRIRDTDMAQEMTNFSRTQILSQAGTAMLAQANQASQNILQLLR</sequence>
<dbReference type="PRINTS" id="PR00207">
    <property type="entry name" value="FLAGELLIN"/>
</dbReference>
<dbReference type="PANTHER" id="PTHR42792">
    <property type="entry name" value="FLAGELLIN"/>
    <property type="match status" value="1"/>
</dbReference>
<dbReference type="PANTHER" id="PTHR42792:SF2">
    <property type="entry name" value="FLAGELLIN"/>
    <property type="match status" value="1"/>
</dbReference>
<gene>
    <name evidence="7" type="ORF">ACFO3M_21525</name>
</gene>